<reference evidence="2" key="2">
    <citation type="submission" date="2020-11" db="EMBL/GenBank/DDBJ databases">
        <authorList>
            <person name="McCartney M.A."/>
            <person name="Auch B."/>
            <person name="Kono T."/>
            <person name="Mallez S."/>
            <person name="Becker A."/>
            <person name="Gohl D.M."/>
            <person name="Silverstein K.A.T."/>
            <person name="Koren S."/>
            <person name="Bechman K.B."/>
            <person name="Herman A."/>
            <person name="Abrahante J.E."/>
            <person name="Garbe J."/>
        </authorList>
    </citation>
    <scope>NUCLEOTIDE SEQUENCE</scope>
    <source>
        <strain evidence="2">Duluth1</strain>
        <tissue evidence="2">Whole animal</tissue>
    </source>
</reference>
<keyword evidence="1" id="KW-0812">Transmembrane</keyword>
<dbReference type="Proteomes" id="UP000828390">
    <property type="component" value="Unassembled WGS sequence"/>
</dbReference>
<protein>
    <submittedName>
        <fullName evidence="2">Uncharacterized protein</fullName>
    </submittedName>
</protein>
<accession>A0A9D4LWW6</accession>
<keyword evidence="1" id="KW-0472">Membrane</keyword>
<gene>
    <name evidence="2" type="ORF">DPMN_029697</name>
</gene>
<keyword evidence="1" id="KW-1133">Transmembrane helix</keyword>
<evidence type="ECO:0000313" key="3">
    <source>
        <dbReference type="Proteomes" id="UP000828390"/>
    </source>
</evidence>
<reference evidence="2" key="1">
    <citation type="journal article" date="2019" name="bioRxiv">
        <title>The Genome of the Zebra Mussel, Dreissena polymorpha: A Resource for Invasive Species Research.</title>
        <authorList>
            <person name="McCartney M.A."/>
            <person name="Auch B."/>
            <person name="Kono T."/>
            <person name="Mallez S."/>
            <person name="Zhang Y."/>
            <person name="Obille A."/>
            <person name="Becker A."/>
            <person name="Abrahante J.E."/>
            <person name="Garbe J."/>
            <person name="Badalamenti J.P."/>
            <person name="Herman A."/>
            <person name="Mangelson H."/>
            <person name="Liachko I."/>
            <person name="Sullivan S."/>
            <person name="Sone E.D."/>
            <person name="Koren S."/>
            <person name="Silverstein K.A.T."/>
            <person name="Beckman K.B."/>
            <person name="Gohl D.M."/>
        </authorList>
    </citation>
    <scope>NUCLEOTIDE SEQUENCE</scope>
    <source>
        <strain evidence="2">Duluth1</strain>
        <tissue evidence="2">Whole animal</tissue>
    </source>
</reference>
<proteinExistence type="predicted"/>
<organism evidence="2 3">
    <name type="scientific">Dreissena polymorpha</name>
    <name type="common">Zebra mussel</name>
    <name type="synonym">Mytilus polymorpha</name>
    <dbReference type="NCBI Taxonomy" id="45954"/>
    <lineage>
        <taxon>Eukaryota</taxon>
        <taxon>Metazoa</taxon>
        <taxon>Spiralia</taxon>
        <taxon>Lophotrochozoa</taxon>
        <taxon>Mollusca</taxon>
        <taxon>Bivalvia</taxon>
        <taxon>Autobranchia</taxon>
        <taxon>Heteroconchia</taxon>
        <taxon>Euheterodonta</taxon>
        <taxon>Imparidentia</taxon>
        <taxon>Neoheterodontei</taxon>
        <taxon>Myida</taxon>
        <taxon>Dreissenoidea</taxon>
        <taxon>Dreissenidae</taxon>
        <taxon>Dreissena</taxon>
    </lineage>
</organism>
<dbReference type="AlphaFoldDB" id="A0A9D4LWW6"/>
<dbReference type="EMBL" id="JAIWYP010000002">
    <property type="protein sequence ID" value="KAH3866600.1"/>
    <property type="molecule type" value="Genomic_DNA"/>
</dbReference>
<comment type="caution">
    <text evidence="2">The sequence shown here is derived from an EMBL/GenBank/DDBJ whole genome shotgun (WGS) entry which is preliminary data.</text>
</comment>
<feature type="transmembrane region" description="Helical" evidence="1">
    <location>
        <begin position="76"/>
        <end position="103"/>
    </location>
</feature>
<sequence>MNSLILDGFILVHVSDTTGVHIVIDGEIQEGNNITLECSTNATDLTFSFQSKVGENQDENVANTMRVNVLKEFPNLILFLFLFKKFLMTLLVRQFLIYSVLVLRS</sequence>
<evidence type="ECO:0000313" key="2">
    <source>
        <dbReference type="EMBL" id="KAH3866600.1"/>
    </source>
</evidence>
<name>A0A9D4LWW6_DREPO</name>
<keyword evidence="3" id="KW-1185">Reference proteome</keyword>
<evidence type="ECO:0000256" key="1">
    <source>
        <dbReference type="SAM" id="Phobius"/>
    </source>
</evidence>